<dbReference type="KEGG" id="yef:FORC2_0089"/>
<dbReference type="Pfam" id="PF05860">
    <property type="entry name" value="TPS"/>
    <property type="match status" value="1"/>
</dbReference>
<dbReference type="InterPro" id="IPR012334">
    <property type="entry name" value="Pectin_lyas_fold"/>
</dbReference>
<dbReference type="EMBL" id="CPZF01000014">
    <property type="protein sequence ID" value="CNG47096.1"/>
    <property type="molecule type" value="Genomic_DNA"/>
</dbReference>
<evidence type="ECO:0000313" key="2">
    <source>
        <dbReference type="EMBL" id="CNG47096.1"/>
    </source>
</evidence>
<dbReference type="Gene3D" id="2.160.20.10">
    <property type="entry name" value="Single-stranded right-handed beta-helix, Pectin lyase-like"/>
    <property type="match status" value="1"/>
</dbReference>
<dbReference type="Proteomes" id="UP000041356">
    <property type="component" value="Unassembled WGS sequence"/>
</dbReference>
<dbReference type="SUPFAM" id="SSF51126">
    <property type="entry name" value="Pectin lyase-like"/>
    <property type="match status" value="1"/>
</dbReference>
<evidence type="ECO:0000259" key="1">
    <source>
        <dbReference type="SMART" id="SM00912"/>
    </source>
</evidence>
<evidence type="ECO:0000313" key="3">
    <source>
        <dbReference type="EMBL" id="ELI8103756.1"/>
    </source>
</evidence>
<reference evidence="2 4" key="1">
    <citation type="submission" date="2015-03" db="EMBL/GenBank/DDBJ databases">
        <authorList>
            <consortium name="Pathogen Informatics"/>
            <person name="Murphy D."/>
        </authorList>
    </citation>
    <scope>NUCLEOTIDE SEQUENCE [LARGE SCALE GENOMIC DNA]</scope>
    <source>
        <strain evidence="2 4">IP27818</strain>
    </source>
</reference>
<reference evidence="3" key="2">
    <citation type="submission" date="2023-02" db="EMBL/GenBank/DDBJ databases">
        <authorList>
            <person name="Ashton P.M."/>
            <person name="Dallman T."/>
            <person name="Nair S."/>
            <person name="De Pinna E."/>
            <person name="Peters T."/>
            <person name="Grant K."/>
        </authorList>
    </citation>
    <scope>NUCLEOTIDE SEQUENCE</scope>
    <source>
        <strain evidence="3">01103883</strain>
    </source>
</reference>
<gene>
    <name evidence="2" type="primary">hpmA</name>
    <name evidence="2" type="ORF">ERS137939_04117</name>
    <name evidence="3" type="ORF">RSF11_003496</name>
</gene>
<dbReference type="InterPro" id="IPR011050">
    <property type="entry name" value="Pectin_lyase_fold/virulence"/>
</dbReference>
<comment type="caution">
    <text evidence="2">The sequence shown here is derived from an EMBL/GenBank/DDBJ whole genome shotgun (WGS) entry which is preliminary data.</text>
</comment>
<sequence>MNYINGDTKIRLSLLPLSIILSLCGISLSHATNIIADKTAAKNQQADIKIKPNKLSLAPCRSTIGCGERTTINIQSPDKNGLSHNKYTKFDAPHHKDVVILNNELSKKINGNPNLVTSSATIILNEVRSSHASYLAGKVQLFGQDAHVIIANPAGIDCYGCLFTDMSHLTLTTGLPYFNRHNKLQGFKILDGDININNGIAYQSGLNHQGRGEKSAYLDLFSNALNVNGNVTADDIFIIAGKNKIKLASAGNKMGITSLISYLSSPDYFKSVDVSNIGGIYANKIRIIAEGNIKNSNEIKSRGLIQMISRGNIKNKSGGNMTGESIQLYSINNKMKVFLYNESFAKSPGDYTKNNDGTSSFVGKIKQSEI</sequence>
<dbReference type="AlphaFoldDB" id="A0A9P1PZ58"/>
<evidence type="ECO:0000313" key="4">
    <source>
        <dbReference type="Proteomes" id="UP000041356"/>
    </source>
</evidence>
<dbReference type="Proteomes" id="UP001182355">
    <property type="component" value="Unassembled WGS sequence"/>
</dbReference>
<name>A0A9P1PZ58_YEREN</name>
<feature type="domain" description="Filamentous haemagglutinin FhaB/tRNA nuclease CdiA-like TPS" evidence="1">
    <location>
        <begin position="66"/>
        <end position="181"/>
    </location>
</feature>
<protein>
    <submittedName>
        <fullName evidence="3">Filamentous hemagglutinin N-terminal domain-containing protein</fullName>
    </submittedName>
    <submittedName>
        <fullName evidence="2">Large exoprotein involved in heme utilization or adhesion</fullName>
    </submittedName>
</protein>
<dbReference type="EMBL" id="ABNAVX010000023">
    <property type="protein sequence ID" value="ELI8103756.1"/>
    <property type="molecule type" value="Genomic_DNA"/>
</dbReference>
<accession>A0A9P1PZ58</accession>
<proteinExistence type="predicted"/>
<dbReference type="NCBIfam" id="TIGR01901">
    <property type="entry name" value="adhes_NPXG"/>
    <property type="match status" value="1"/>
</dbReference>
<dbReference type="RefSeq" id="WP_046694381.1">
    <property type="nucleotide sequence ID" value="NZ_CAKODN010000017.1"/>
</dbReference>
<dbReference type="InterPro" id="IPR008638">
    <property type="entry name" value="FhaB/CdiA-like_TPS"/>
</dbReference>
<organism evidence="2 4">
    <name type="scientific">Yersinia enterocolitica</name>
    <dbReference type="NCBI Taxonomy" id="630"/>
    <lineage>
        <taxon>Bacteria</taxon>
        <taxon>Pseudomonadati</taxon>
        <taxon>Pseudomonadota</taxon>
        <taxon>Gammaproteobacteria</taxon>
        <taxon>Enterobacterales</taxon>
        <taxon>Yersiniaceae</taxon>
        <taxon>Yersinia</taxon>
    </lineage>
</organism>
<dbReference type="SMART" id="SM00912">
    <property type="entry name" value="Haemagg_act"/>
    <property type="match status" value="1"/>
</dbReference>